<dbReference type="InterPro" id="IPR003675">
    <property type="entry name" value="Rce1/LyrA-like_dom"/>
</dbReference>
<protein>
    <submittedName>
        <fullName evidence="3">Lysostaphin resistance A-like protein</fullName>
    </submittedName>
</protein>
<keyword evidence="1" id="KW-0812">Transmembrane</keyword>
<sequence length="504" mass="55064">MRRSLPSTMRKWLAGAGLALLVALLLPGLRELAAGITSSHLHRVADRQLARIVRGEPLWQWRLRQPHDLVAGRAFGAADVQSVDGGLRIHSRDGTPFELGLPVSGMLDPGHWPLLTLRGEADAPFRLGVAWQPRLGQAGCLGWQDAPVAAGPLHAVVDLRQLRWQAADGGDCAAPRRIEVLRLKLALPARASLRLDDVALRGTAHLSMPPQPTLRLSPDPATTTRQLADPALPAAPWIALPADASAETQLALRQLVWRQRPGALILPHGDVPMAARESGDHGWVPWIGTIGYLLVLAGLALRPPRLSRRRWLELGGCLAGPLWLVVGLQWGLRATWPGLLTFGGALLFAVQAEWRQRPATWCWLGDWHAWLLPFALLPLALLLVAGRGWHFTAPAPGHLLTYLVWAALQQWLMLAVVLRRLESGRLHPAFAVLFTAIVFALMHTPNGALMQLCLLAELWWAWCFLRSRALLPVAVAHAACALLVEAGLVGGLLRSLEVSARFFL</sequence>
<accession>A0ABV3QTL2</accession>
<feature type="transmembrane region" description="Helical" evidence="1">
    <location>
        <begin position="338"/>
        <end position="355"/>
    </location>
</feature>
<evidence type="ECO:0000259" key="2">
    <source>
        <dbReference type="Pfam" id="PF02517"/>
    </source>
</evidence>
<dbReference type="Proteomes" id="UP001556170">
    <property type="component" value="Unassembled WGS sequence"/>
</dbReference>
<dbReference type="EMBL" id="JBFOHL010000017">
    <property type="protein sequence ID" value="MEW9625661.1"/>
    <property type="molecule type" value="Genomic_DNA"/>
</dbReference>
<feature type="domain" description="CAAX prenyl protease 2/Lysostaphin resistance protein A-like" evidence="2">
    <location>
        <begin position="398"/>
        <end position="482"/>
    </location>
</feature>
<gene>
    <name evidence="3" type="ORF">ABQJ56_15645</name>
</gene>
<keyword evidence="1" id="KW-0472">Membrane</keyword>
<feature type="transmembrane region" description="Helical" evidence="1">
    <location>
        <begin position="469"/>
        <end position="493"/>
    </location>
</feature>
<feature type="transmembrane region" description="Helical" evidence="1">
    <location>
        <begin position="399"/>
        <end position="418"/>
    </location>
</feature>
<keyword evidence="1" id="KW-1133">Transmembrane helix</keyword>
<feature type="transmembrane region" description="Helical" evidence="1">
    <location>
        <begin position="367"/>
        <end position="387"/>
    </location>
</feature>
<evidence type="ECO:0000313" key="3">
    <source>
        <dbReference type="EMBL" id="MEW9625661.1"/>
    </source>
</evidence>
<feature type="transmembrane region" description="Helical" evidence="1">
    <location>
        <begin position="313"/>
        <end position="332"/>
    </location>
</feature>
<keyword evidence="4" id="KW-1185">Reference proteome</keyword>
<feature type="transmembrane region" description="Helical" evidence="1">
    <location>
        <begin position="430"/>
        <end position="449"/>
    </location>
</feature>
<proteinExistence type="predicted"/>
<comment type="caution">
    <text evidence="3">The sequence shown here is derived from an EMBL/GenBank/DDBJ whole genome shotgun (WGS) entry which is preliminary data.</text>
</comment>
<dbReference type="Pfam" id="PF02517">
    <property type="entry name" value="Rce1-like"/>
    <property type="match status" value="1"/>
</dbReference>
<organism evidence="3 4">
    <name type="scientific">Rhodanobacter geophilus</name>
    <dbReference type="NCBI Taxonomy" id="3162488"/>
    <lineage>
        <taxon>Bacteria</taxon>
        <taxon>Pseudomonadati</taxon>
        <taxon>Pseudomonadota</taxon>
        <taxon>Gammaproteobacteria</taxon>
        <taxon>Lysobacterales</taxon>
        <taxon>Rhodanobacteraceae</taxon>
        <taxon>Rhodanobacter</taxon>
    </lineage>
</organism>
<name>A0ABV3QTL2_9GAMM</name>
<evidence type="ECO:0000313" key="4">
    <source>
        <dbReference type="Proteomes" id="UP001556170"/>
    </source>
</evidence>
<evidence type="ECO:0000256" key="1">
    <source>
        <dbReference type="SAM" id="Phobius"/>
    </source>
</evidence>
<feature type="transmembrane region" description="Helical" evidence="1">
    <location>
        <begin position="283"/>
        <end position="301"/>
    </location>
</feature>
<reference evidence="3 4" key="1">
    <citation type="submission" date="2024-06" db="EMBL/GenBank/DDBJ databases">
        <authorList>
            <person name="Woo H."/>
        </authorList>
    </citation>
    <scope>NUCLEOTIDE SEQUENCE [LARGE SCALE GENOMIC DNA]</scope>
    <source>
        <strain evidence="3 4">S2-g</strain>
    </source>
</reference>